<evidence type="ECO:0000256" key="1">
    <source>
        <dbReference type="ARBA" id="ARBA00004651"/>
    </source>
</evidence>
<dbReference type="Gene3D" id="1.20.1560.10">
    <property type="entry name" value="ABC transporter type 1, transmembrane domain"/>
    <property type="match status" value="1"/>
</dbReference>
<proteinExistence type="predicted"/>
<feature type="domain" description="ABC transporter" evidence="12">
    <location>
        <begin position="326"/>
        <end position="566"/>
    </location>
</feature>
<feature type="transmembrane region" description="Helical" evidence="11">
    <location>
        <begin position="234"/>
        <end position="257"/>
    </location>
</feature>
<evidence type="ECO:0000256" key="5">
    <source>
        <dbReference type="ARBA" id="ARBA00022741"/>
    </source>
</evidence>
<dbReference type="Proteomes" id="UP000000374">
    <property type="component" value="Chromosome"/>
</dbReference>
<evidence type="ECO:0000256" key="9">
    <source>
        <dbReference type="ARBA" id="ARBA00023055"/>
    </source>
</evidence>
<name>A1WKN0_VEREI</name>
<evidence type="ECO:0000256" key="6">
    <source>
        <dbReference type="ARBA" id="ARBA00022840"/>
    </source>
</evidence>
<dbReference type="SMART" id="SM00382">
    <property type="entry name" value="AAA"/>
    <property type="match status" value="1"/>
</dbReference>
<feature type="transmembrane region" description="Helical" evidence="11">
    <location>
        <begin position="42"/>
        <end position="61"/>
    </location>
</feature>
<evidence type="ECO:0000259" key="13">
    <source>
        <dbReference type="PROSITE" id="PS50929"/>
    </source>
</evidence>
<dbReference type="RefSeq" id="WP_011810190.1">
    <property type="nucleotide sequence ID" value="NC_008786.1"/>
</dbReference>
<evidence type="ECO:0000256" key="8">
    <source>
        <dbReference type="ARBA" id="ARBA00022989"/>
    </source>
</evidence>
<dbReference type="InterPro" id="IPR003593">
    <property type="entry name" value="AAA+_ATPase"/>
</dbReference>
<keyword evidence="2" id="KW-0813">Transport</keyword>
<feature type="transmembrane region" description="Helical" evidence="11">
    <location>
        <begin position="149"/>
        <end position="170"/>
    </location>
</feature>
<evidence type="ECO:0000256" key="4">
    <source>
        <dbReference type="ARBA" id="ARBA00022692"/>
    </source>
</evidence>
<dbReference type="FunFam" id="3.40.50.300:FF:000221">
    <property type="entry name" value="Multidrug ABC transporter ATP-binding protein"/>
    <property type="match status" value="1"/>
</dbReference>
<dbReference type="PROSITE" id="PS00211">
    <property type="entry name" value="ABC_TRANSPORTER_1"/>
    <property type="match status" value="1"/>
</dbReference>
<feature type="transmembrane region" description="Helical" evidence="11">
    <location>
        <begin position="125"/>
        <end position="143"/>
    </location>
</feature>
<evidence type="ECO:0000313" key="14">
    <source>
        <dbReference type="EMBL" id="ABM58187.1"/>
    </source>
</evidence>
<dbReference type="InterPro" id="IPR003439">
    <property type="entry name" value="ABC_transporter-like_ATP-bd"/>
</dbReference>
<evidence type="ECO:0000259" key="12">
    <source>
        <dbReference type="PROSITE" id="PS50893"/>
    </source>
</evidence>
<dbReference type="InterPro" id="IPR036640">
    <property type="entry name" value="ABC1_TM_sf"/>
</dbReference>
<keyword evidence="9" id="KW-0445">Lipid transport</keyword>
<dbReference type="Gene3D" id="3.40.50.300">
    <property type="entry name" value="P-loop containing nucleotide triphosphate hydrolases"/>
    <property type="match status" value="1"/>
</dbReference>
<dbReference type="GeneID" id="76460997"/>
<dbReference type="SUPFAM" id="SSF52540">
    <property type="entry name" value="P-loop containing nucleoside triphosphate hydrolases"/>
    <property type="match status" value="1"/>
</dbReference>
<keyword evidence="4 11" id="KW-0812">Transmembrane</keyword>
<dbReference type="GO" id="GO:0140359">
    <property type="term" value="F:ABC-type transporter activity"/>
    <property type="evidence" value="ECO:0007669"/>
    <property type="project" value="InterPro"/>
</dbReference>
<dbReference type="InterPro" id="IPR017871">
    <property type="entry name" value="ABC_transporter-like_CS"/>
</dbReference>
<dbReference type="OrthoDB" id="9806127at2"/>
<evidence type="ECO:0000256" key="2">
    <source>
        <dbReference type="ARBA" id="ARBA00022448"/>
    </source>
</evidence>
<dbReference type="InterPro" id="IPR039421">
    <property type="entry name" value="Type_1_exporter"/>
</dbReference>
<dbReference type="HOGENOM" id="CLU_000604_84_9_4"/>
<organism evidence="14 15">
    <name type="scientific">Verminephrobacter eiseniae (strain EF01-2)</name>
    <dbReference type="NCBI Taxonomy" id="391735"/>
    <lineage>
        <taxon>Bacteria</taxon>
        <taxon>Pseudomonadati</taxon>
        <taxon>Pseudomonadota</taxon>
        <taxon>Betaproteobacteria</taxon>
        <taxon>Burkholderiales</taxon>
        <taxon>Comamonadaceae</taxon>
        <taxon>Verminephrobacter</taxon>
    </lineage>
</organism>
<sequence>MQPVRGQIWRAMGLAAMAALLNLGALLALAHAARQLAGASGQWPVAPLAAAAACVAGSYLMRLAGFNQSHHAAFRLEAVLRQQLARHLTRVPLGEIQRWGAGALSKVLQDDVKALHVFVADSTPLYARAFVMPVCAGFALLWLDARLALAAVALLAAGFGVLTLAMRGAADMGRRYDEARERVSAAVIEFVQAMPVVRSFDTGQSTFGRYRQALDGYLEVLTLWYRQAGFSARFSFAVLNPLPTLLVLLWLGGWLVVGGGLDFGTWVAVLLLGAGMAEAMMPMMVLRQLVEKARLSADRIQEVLALPVQPVSQDAARSSVPADAGVVFENVSFGYGDAGGAGARGLALRGVSFHAEPGTVTALVGPSGAGKTTVARLIPRFWDVLDGRVAVGGVDVRDLAPEVLMAQVGFVFQDTFLFSDTVADNIRLGLPDAGMEDVIAAAIAAQAHGFIEALPQGYGTPVGERGAFLSGGQRQRIAVARAILQNRPILVLDEPTAFADPENELALLTALCALMRGKTVIIVAHRLATVRDADRILVFERGQLVESGRHEALAAAGGVYARLWAHHEQAQRWALRCAGAEARCAEPLPEAPPGVLP</sequence>
<evidence type="ECO:0000313" key="15">
    <source>
        <dbReference type="Proteomes" id="UP000000374"/>
    </source>
</evidence>
<protein>
    <submittedName>
        <fullName evidence="14">ABC transporter related</fullName>
    </submittedName>
</protein>
<keyword evidence="10 11" id="KW-0472">Membrane</keyword>
<evidence type="ECO:0000256" key="7">
    <source>
        <dbReference type="ARBA" id="ARBA00022967"/>
    </source>
</evidence>
<dbReference type="GO" id="GO:0005886">
    <property type="term" value="C:plasma membrane"/>
    <property type="evidence" value="ECO:0007669"/>
    <property type="project" value="UniProtKB-SubCell"/>
</dbReference>
<keyword evidence="7" id="KW-1278">Translocase</keyword>
<dbReference type="GO" id="GO:0034040">
    <property type="term" value="F:ATPase-coupled lipid transmembrane transporter activity"/>
    <property type="evidence" value="ECO:0007669"/>
    <property type="project" value="TreeGrafter"/>
</dbReference>
<dbReference type="GO" id="GO:0016887">
    <property type="term" value="F:ATP hydrolysis activity"/>
    <property type="evidence" value="ECO:0007669"/>
    <property type="project" value="InterPro"/>
</dbReference>
<keyword evidence="3" id="KW-1003">Cell membrane</keyword>
<evidence type="ECO:0000256" key="10">
    <source>
        <dbReference type="ARBA" id="ARBA00023136"/>
    </source>
</evidence>
<dbReference type="Pfam" id="PF00005">
    <property type="entry name" value="ABC_tran"/>
    <property type="match status" value="1"/>
</dbReference>
<dbReference type="EMBL" id="CP000542">
    <property type="protein sequence ID" value="ABM58187.1"/>
    <property type="molecule type" value="Genomic_DNA"/>
</dbReference>
<feature type="transmembrane region" description="Helical" evidence="11">
    <location>
        <begin position="263"/>
        <end position="286"/>
    </location>
</feature>
<evidence type="ECO:0000256" key="11">
    <source>
        <dbReference type="SAM" id="Phobius"/>
    </source>
</evidence>
<dbReference type="InterPro" id="IPR011527">
    <property type="entry name" value="ABC1_TM_dom"/>
</dbReference>
<keyword evidence="15" id="KW-1185">Reference proteome</keyword>
<dbReference type="Pfam" id="PF00664">
    <property type="entry name" value="ABC_membrane"/>
    <property type="match status" value="1"/>
</dbReference>
<keyword evidence="6" id="KW-0067">ATP-binding</keyword>
<gene>
    <name evidence="14" type="ordered locus">Veis_2441</name>
</gene>
<keyword evidence="8 11" id="KW-1133">Transmembrane helix</keyword>
<dbReference type="GO" id="GO:0005524">
    <property type="term" value="F:ATP binding"/>
    <property type="evidence" value="ECO:0007669"/>
    <property type="project" value="UniProtKB-KW"/>
</dbReference>
<dbReference type="eggNOG" id="COG1132">
    <property type="taxonomic scope" value="Bacteria"/>
</dbReference>
<reference evidence="15" key="1">
    <citation type="submission" date="2006-12" db="EMBL/GenBank/DDBJ databases">
        <title>Complete sequence of chromosome 1 of Verminephrobacter eiseniae EF01-2.</title>
        <authorList>
            <person name="Copeland A."/>
            <person name="Lucas S."/>
            <person name="Lapidus A."/>
            <person name="Barry K."/>
            <person name="Detter J.C."/>
            <person name="Glavina del Rio T."/>
            <person name="Dalin E."/>
            <person name="Tice H."/>
            <person name="Pitluck S."/>
            <person name="Chertkov O."/>
            <person name="Brettin T."/>
            <person name="Bruce D."/>
            <person name="Han C."/>
            <person name="Tapia R."/>
            <person name="Gilna P."/>
            <person name="Schmutz J."/>
            <person name="Larimer F."/>
            <person name="Land M."/>
            <person name="Hauser L."/>
            <person name="Kyrpides N."/>
            <person name="Kim E."/>
            <person name="Stahl D."/>
            <person name="Richardson P."/>
        </authorList>
    </citation>
    <scope>NUCLEOTIDE SEQUENCE [LARGE SCALE GENOMIC DNA]</scope>
    <source>
        <strain evidence="15">EF01-2</strain>
    </source>
</reference>
<dbReference type="SUPFAM" id="SSF90123">
    <property type="entry name" value="ABC transporter transmembrane region"/>
    <property type="match status" value="1"/>
</dbReference>
<dbReference type="STRING" id="391735.Veis_2441"/>
<dbReference type="AlphaFoldDB" id="A1WKN0"/>
<dbReference type="PROSITE" id="PS50929">
    <property type="entry name" value="ABC_TM1F"/>
    <property type="match status" value="1"/>
</dbReference>
<dbReference type="PANTHER" id="PTHR24221:SF654">
    <property type="entry name" value="ATP-BINDING CASSETTE SUB-FAMILY B MEMBER 6"/>
    <property type="match status" value="1"/>
</dbReference>
<evidence type="ECO:0000256" key="3">
    <source>
        <dbReference type="ARBA" id="ARBA00022475"/>
    </source>
</evidence>
<dbReference type="KEGG" id="vei:Veis_2441"/>
<comment type="subcellular location">
    <subcellularLocation>
        <location evidence="1">Cell membrane</location>
        <topology evidence="1">Multi-pass membrane protein</topology>
    </subcellularLocation>
</comment>
<dbReference type="PANTHER" id="PTHR24221">
    <property type="entry name" value="ATP-BINDING CASSETTE SUB-FAMILY B"/>
    <property type="match status" value="1"/>
</dbReference>
<feature type="domain" description="ABC transmembrane type-1" evidence="13">
    <location>
        <begin position="11"/>
        <end position="292"/>
    </location>
</feature>
<dbReference type="InterPro" id="IPR027417">
    <property type="entry name" value="P-loop_NTPase"/>
</dbReference>
<dbReference type="PROSITE" id="PS50893">
    <property type="entry name" value="ABC_TRANSPORTER_2"/>
    <property type="match status" value="1"/>
</dbReference>
<accession>A1WKN0</accession>
<keyword evidence="5" id="KW-0547">Nucleotide-binding</keyword>